<feature type="chain" id="PRO_5045733528" description="Lipoprotein" evidence="1">
    <location>
        <begin position="21"/>
        <end position="234"/>
    </location>
</feature>
<accession>A0ABW5LRW4</accession>
<sequence length="234" mass="27397">MKNRSFILLLSVLLFSSCFVKSLHPFYTKDTISYNENLIGTWKDNQGATWEIIPFKSEFYKEHNIMGKTGEVEFNGTVKMDPPLKGEDLKFYEEYKNGYYIKRTKKGKEAVFFANPFKVQGQYFLDFTPLMINLETESLIENHLVSTHSLVKFDIAEDKSVRLNWLDESRLKELFKQKKIKIEHEKTGIDKSGILLTAKSKELQKFIKKYMASKDEDKWKSDTKFTLTKVNAKP</sequence>
<dbReference type="RefSeq" id="WP_379665654.1">
    <property type="nucleotide sequence ID" value="NZ_JBHULH010000003.1"/>
</dbReference>
<dbReference type="PROSITE" id="PS51257">
    <property type="entry name" value="PROKAR_LIPOPROTEIN"/>
    <property type="match status" value="1"/>
</dbReference>
<reference evidence="3" key="1">
    <citation type="journal article" date="2019" name="Int. J. Syst. Evol. Microbiol.">
        <title>The Global Catalogue of Microorganisms (GCM) 10K type strain sequencing project: providing services to taxonomists for standard genome sequencing and annotation.</title>
        <authorList>
            <consortium name="The Broad Institute Genomics Platform"/>
            <consortium name="The Broad Institute Genome Sequencing Center for Infectious Disease"/>
            <person name="Wu L."/>
            <person name="Ma J."/>
        </authorList>
    </citation>
    <scope>NUCLEOTIDE SEQUENCE [LARGE SCALE GENOMIC DNA]</scope>
    <source>
        <strain evidence="3">KCTC 52127</strain>
    </source>
</reference>
<name>A0ABW5LRW4_9FLAO</name>
<evidence type="ECO:0000313" key="2">
    <source>
        <dbReference type="EMBL" id="MFD2566944.1"/>
    </source>
</evidence>
<evidence type="ECO:0000313" key="3">
    <source>
        <dbReference type="Proteomes" id="UP001597508"/>
    </source>
</evidence>
<gene>
    <name evidence="2" type="ORF">ACFSRZ_06145</name>
</gene>
<organism evidence="2 3">
    <name type="scientific">Pseudotenacibaculum haliotis</name>
    <dbReference type="NCBI Taxonomy" id="1862138"/>
    <lineage>
        <taxon>Bacteria</taxon>
        <taxon>Pseudomonadati</taxon>
        <taxon>Bacteroidota</taxon>
        <taxon>Flavobacteriia</taxon>
        <taxon>Flavobacteriales</taxon>
        <taxon>Flavobacteriaceae</taxon>
        <taxon>Pseudotenacibaculum</taxon>
    </lineage>
</organism>
<evidence type="ECO:0008006" key="4">
    <source>
        <dbReference type="Google" id="ProtNLM"/>
    </source>
</evidence>
<evidence type="ECO:0000256" key="1">
    <source>
        <dbReference type="SAM" id="SignalP"/>
    </source>
</evidence>
<protein>
    <recommendedName>
        <fullName evidence="4">Lipoprotein</fullName>
    </recommendedName>
</protein>
<feature type="signal peptide" evidence="1">
    <location>
        <begin position="1"/>
        <end position="20"/>
    </location>
</feature>
<proteinExistence type="predicted"/>
<dbReference type="Proteomes" id="UP001597508">
    <property type="component" value="Unassembled WGS sequence"/>
</dbReference>
<keyword evidence="3" id="KW-1185">Reference proteome</keyword>
<dbReference type="EMBL" id="JBHULH010000003">
    <property type="protein sequence ID" value="MFD2566944.1"/>
    <property type="molecule type" value="Genomic_DNA"/>
</dbReference>
<comment type="caution">
    <text evidence="2">The sequence shown here is derived from an EMBL/GenBank/DDBJ whole genome shotgun (WGS) entry which is preliminary data.</text>
</comment>
<keyword evidence="1" id="KW-0732">Signal</keyword>